<dbReference type="OrthoDB" id="7447546at2759"/>
<dbReference type="Proteomes" id="UP000494256">
    <property type="component" value="Unassembled WGS sequence"/>
</dbReference>
<comment type="caution">
    <text evidence="1">The sequence shown here is derived from an EMBL/GenBank/DDBJ whole genome shotgun (WGS) entry which is preliminary data.</text>
</comment>
<reference evidence="1 2" key="1">
    <citation type="submission" date="2020-04" db="EMBL/GenBank/DDBJ databases">
        <authorList>
            <person name="Wallbank WR R."/>
            <person name="Pardo Diaz C."/>
            <person name="Kozak K."/>
            <person name="Martin S."/>
            <person name="Jiggins C."/>
            <person name="Moest M."/>
            <person name="Warren A I."/>
            <person name="Byers J.R.P. K."/>
            <person name="Montejo-Kovacevich G."/>
            <person name="Yen C E."/>
        </authorList>
    </citation>
    <scope>NUCLEOTIDE SEQUENCE [LARGE SCALE GENOMIC DNA]</scope>
</reference>
<evidence type="ECO:0000313" key="1">
    <source>
        <dbReference type="EMBL" id="CAB3235386.1"/>
    </source>
</evidence>
<accession>A0A8S0ZQR5</accession>
<sequence>MSVDRSAQLGIQRVTVRSFEPAQHRPAPCRATGSIAGSRYSVVAPHTIICGVRGGERVTFLRSRYRHLQDVSVPLDEKRSLTVATSGHRSHYRSI</sequence>
<dbReference type="EMBL" id="CADEBD010000299">
    <property type="protein sequence ID" value="CAB3235386.1"/>
    <property type="molecule type" value="Genomic_DNA"/>
</dbReference>
<protein>
    <submittedName>
        <fullName evidence="1">Uncharacterized protein</fullName>
    </submittedName>
</protein>
<evidence type="ECO:0000313" key="2">
    <source>
        <dbReference type="Proteomes" id="UP000494256"/>
    </source>
</evidence>
<dbReference type="AlphaFoldDB" id="A0A8S0ZQR5"/>
<proteinExistence type="predicted"/>
<organism evidence="1 2">
    <name type="scientific">Arctia plantaginis</name>
    <name type="common">Wood tiger moth</name>
    <name type="synonym">Phalaena plantaginis</name>
    <dbReference type="NCBI Taxonomy" id="874455"/>
    <lineage>
        <taxon>Eukaryota</taxon>
        <taxon>Metazoa</taxon>
        <taxon>Ecdysozoa</taxon>
        <taxon>Arthropoda</taxon>
        <taxon>Hexapoda</taxon>
        <taxon>Insecta</taxon>
        <taxon>Pterygota</taxon>
        <taxon>Neoptera</taxon>
        <taxon>Endopterygota</taxon>
        <taxon>Lepidoptera</taxon>
        <taxon>Glossata</taxon>
        <taxon>Ditrysia</taxon>
        <taxon>Noctuoidea</taxon>
        <taxon>Erebidae</taxon>
        <taxon>Arctiinae</taxon>
        <taxon>Arctia</taxon>
    </lineage>
</organism>
<name>A0A8S0ZQR5_ARCPL</name>
<gene>
    <name evidence="1" type="ORF">APLA_LOCUS6989</name>
</gene>